<gene>
    <name evidence="2" type="ORF">LWI29_005471</name>
</gene>
<name>A0AA39W216_ACESA</name>
<evidence type="ECO:0000256" key="1">
    <source>
        <dbReference type="SAM" id="MobiDB-lite"/>
    </source>
</evidence>
<proteinExistence type="predicted"/>
<reference evidence="2" key="1">
    <citation type="journal article" date="2022" name="Plant J.">
        <title>Strategies of tolerance reflected in two North American maple genomes.</title>
        <authorList>
            <person name="McEvoy S.L."/>
            <person name="Sezen U.U."/>
            <person name="Trouern-Trend A."/>
            <person name="McMahon S.M."/>
            <person name="Schaberg P.G."/>
            <person name="Yang J."/>
            <person name="Wegrzyn J.L."/>
            <person name="Swenson N.G."/>
        </authorList>
    </citation>
    <scope>NUCLEOTIDE SEQUENCE</scope>
    <source>
        <strain evidence="2">NS2018</strain>
    </source>
</reference>
<evidence type="ECO:0008006" key="4">
    <source>
        <dbReference type="Google" id="ProtNLM"/>
    </source>
</evidence>
<reference evidence="2" key="2">
    <citation type="submission" date="2023-06" db="EMBL/GenBank/DDBJ databases">
        <authorList>
            <person name="Swenson N.G."/>
            <person name="Wegrzyn J.L."/>
            <person name="Mcevoy S.L."/>
        </authorList>
    </citation>
    <scope>NUCLEOTIDE SEQUENCE</scope>
    <source>
        <strain evidence="2">NS2018</strain>
        <tissue evidence="2">Leaf</tissue>
    </source>
</reference>
<feature type="region of interest" description="Disordered" evidence="1">
    <location>
        <begin position="449"/>
        <end position="476"/>
    </location>
</feature>
<feature type="region of interest" description="Disordered" evidence="1">
    <location>
        <begin position="1"/>
        <end position="50"/>
    </location>
</feature>
<sequence>MDRDGSLNFVGGNRGTSNGEPSAVAKKMDRDSSQKLAGGNRGTSNGEPSVFRGNQSFAAVVNEARANTSVGYVGDPEMSWKIQNEVEEWLTRSAVGFLRDFSDVNSVNLKLEARGFTFTSTYLGGKCVVWTFESELDRDGFIRNRFFWSDSFISMSLWNESFVALGSLRWLEVYGVPLHCWCKEFFTKVGGQIGETVLVEDSTVRRERLDRGRILVLAPVGFQKDKMVVVKVGDKSFPVKIVASPELVSVDWITLYLRLKPVHNRRNSVVERSFFAGPMVVGSPVSEKRGQLDREEVPIERDLWVPEKTIRESIFAHPPSSGKVANKQVGNGLSGLLVGPLGNTSHDKAVMKKHGSNYKGNQDKQDEGILKAQPVDNALSDGVDPNNLVRSDEDPDNKVSEVGNQTVNNFQGVSSETESEKGIESRGINLYVDLSGQGGEILMATSDAQSQGGLDSGRMADDDSNQNRNTRCVERETTLEISKVKSIATGRKS</sequence>
<feature type="region of interest" description="Disordered" evidence="1">
    <location>
        <begin position="376"/>
        <end position="402"/>
    </location>
</feature>
<dbReference type="Proteomes" id="UP001168877">
    <property type="component" value="Unassembled WGS sequence"/>
</dbReference>
<evidence type="ECO:0000313" key="2">
    <source>
        <dbReference type="EMBL" id="KAK0599458.1"/>
    </source>
</evidence>
<dbReference type="PANTHER" id="PTHR34427">
    <property type="entry name" value="DUF4283 DOMAIN PROTEIN"/>
    <property type="match status" value="1"/>
</dbReference>
<keyword evidence="3" id="KW-1185">Reference proteome</keyword>
<dbReference type="AlphaFoldDB" id="A0AA39W216"/>
<evidence type="ECO:0000313" key="3">
    <source>
        <dbReference type="Proteomes" id="UP001168877"/>
    </source>
</evidence>
<accession>A0AA39W216</accession>
<protein>
    <recommendedName>
        <fullName evidence="4">DUF4283 domain-containing protein</fullName>
    </recommendedName>
</protein>
<dbReference type="PANTHER" id="PTHR34427:SF5">
    <property type="entry name" value="DUF4283 DOMAIN-CONTAINING PROTEIN"/>
    <property type="match status" value="1"/>
</dbReference>
<organism evidence="2 3">
    <name type="scientific">Acer saccharum</name>
    <name type="common">Sugar maple</name>
    <dbReference type="NCBI Taxonomy" id="4024"/>
    <lineage>
        <taxon>Eukaryota</taxon>
        <taxon>Viridiplantae</taxon>
        <taxon>Streptophyta</taxon>
        <taxon>Embryophyta</taxon>
        <taxon>Tracheophyta</taxon>
        <taxon>Spermatophyta</taxon>
        <taxon>Magnoliopsida</taxon>
        <taxon>eudicotyledons</taxon>
        <taxon>Gunneridae</taxon>
        <taxon>Pentapetalae</taxon>
        <taxon>rosids</taxon>
        <taxon>malvids</taxon>
        <taxon>Sapindales</taxon>
        <taxon>Sapindaceae</taxon>
        <taxon>Hippocastanoideae</taxon>
        <taxon>Acereae</taxon>
        <taxon>Acer</taxon>
    </lineage>
</organism>
<dbReference type="EMBL" id="JAUESC010000003">
    <property type="protein sequence ID" value="KAK0599458.1"/>
    <property type="molecule type" value="Genomic_DNA"/>
</dbReference>
<feature type="compositionally biased region" description="Basic and acidic residues" evidence="1">
    <location>
        <begin position="390"/>
        <end position="399"/>
    </location>
</feature>
<comment type="caution">
    <text evidence="2">The sequence shown here is derived from an EMBL/GenBank/DDBJ whole genome shotgun (WGS) entry which is preliminary data.</text>
</comment>